<evidence type="ECO:0000313" key="3">
    <source>
        <dbReference type="Proteomes" id="UP001276659"/>
    </source>
</evidence>
<dbReference type="GO" id="GO:0006310">
    <property type="term" value="P:DNA recombination"/>
    <property type="evidence" value="ECO:0007669"/>
    <property type="project" value="TreeGrafter"/>
</dbReference>
<dbReference type="Gene3D" id="6.10.140.1020">
    <property type="match status" value="1"/>
</dbReference>
<sequence>MTHLQPSKRRRLDNASLTLSQPFKSPFKTPLKTKPDTETNAHLCPSSPATDGTETKAQLSTISLPPKPSPMPTTTPLRRPLQSSRNPPSSELLALQKKHTHLLNQLSAARANLETSNQALKIESSDRDTELEALIVKWRSASRAAAEDVFARARDKVNKMGGVGAMRDRERQKKEVAWGWDDEPKKNDGEAEGDDVDEEDGASFRVGEEGGEEQDEREEGARKVEDHGWDDEGYTMDMMLKTLNIDLNIIGYDKRLQKWVD</sequence>
<feature type="compositionally biased region" description="Basic residues" evidence="1">
    <location>
        <begin position="1"/>
        <end position="11"/>
    </location>
</feature>
<feature type="compositionally biased region" description="Acidic residues" evidence="1">
    <location>
        <begin position="209"/>
        <end position="218"/>
    </location>
</feature>
<name>A0AAE0DG52_9LECA</name>
<feature type="region of interest" description="Disordered" evidence="1">
    <location>
        <begin position="1"/>
        <end position="90"/>
    </location>
</feature>
<proteinExistence type="predicted"/>
<dbReference type="PANTHER" id="PTHR28527:SF1">
    <property type="entry name" value="SWI5-DEPENDENT RECOMBINATION DNA REPAIR PROTEIN 1"/>
    <property type="match status" value="1"/>
</dbReference>
<dbReference type="PANTHER" id="PTHR28527">
    <property type="entry name" value="MATING-TYPE SWITCHING PROTEIN SWI2-RELATED"/>
    <property type="match status" value="1"/>
</dbReference>
<dbReference type="AlphaFoldDB" id="A0AAE0DG52"/>
<dbReference type="Proteomes" id="UP001276659">
    <property type="component" value="Unassembled WGS sequence"/>
</dbReference>
<reference evidence="2" key="1">
    <citation type="submission" date="2022-11" db="EMBL/GenBank/DDBJ databases">
        <title>Chromosomal genome sequence assembly and mating type (MAT) locus characterization of the leprose asexual lichenized fungus Lepraria neglecta (Nyl.) Erichsen.</title>
        <authorList>
            <person name="Allen J.L."/>
            <person name="Pfeffer B."/>
        </authorList>
    </citation>
    <scope>NUCLEOTIDE SEQUENCE</scope>
    <source>
        <strain evidence="2">Allen 5258</strain>
    </source>
</reference>
<evidence type="ECO:0008006" key="4">
    <source>
        <dbReference type="Google" id="ProtNLM"/>
    </source>
</evidence>
<feature type="region of interest" description="Disordered" evidence="1">
    <location>
        <begin position="161"/>
        <end position="231"/>
    </location>
</feature>
<evidence type="ECO:0000256" key="1">
    <source>
        <dbReference type="SAM" id="MobiDB-lite"/>
    </source>
</evidence>
<feature type="compositionally biased region" description="Basic and acidic residues" evidence="1">
    <location>
        <begin position="166"/>
        <end position="189"/>
    </location>
</feature>
<keyword evidence="3" id="KW-1185">Reference proteome</keyword>
<protein>
    <recommendedName>
        <fullName evidence="4">DNA repair protein Dds20/Sfr1</fullName>
    </recommendedName>
</protein>
<feature type="compositionally biased region" description="Polar residues" evidence="1">
    <location>
        <begin position="47"/>
        <end position="63"/>
    </location>
</feature>
<dbReference type="EMBL" id="JASNWA010000010">
    <property type="protein sequence ID" value="KAK3167980.1"/>
    <property type="molecule type" value="Genomic_DNA"/>
</dbReference>
<evidence type="ECO:0000313" key="2">
    <source>
        <dbReference type="EMBL" id="KAK3167980.1"/>
    </source>
</evidence>
<feature type="compositionally biased region" description="Acidic residues" evidence="1">
    <location>
        <begin position="190"/>
        <end position="201"/>
    </location>
</feature>
<gene>
    <name evidence="2" type="ORF">OEA41_004426</name>
</gene>
<comment type="caution">
    <text evidence="2">The sequence shown here is derived from an EMBL/GenBank/DDBJ whole genome shotgun (WGS) entry which is preliminary data.</text>
</comment>
<accession>A0AAE0DG52</accession>
<organism evidence="2 3">
    <name type="scientific">Lepraria neglecta</name>
    <dbReference type="NCBI Taxonomy" id="209136"/>
    <lineage>
        <taxon>Eukaryota</taxon>
        <taxon>Fungi</taxon>
        <taxon>Dikarya</taxon>
        <taxon>Ascomycota</taxon>
        <taxon>Pezizomycotina</taxon>
        <taxon>Lecanoromycetes</taxon>
        <taxon>OSLEUM clade</taxon>
        <taxon>Lecanoromycetidae</taxon>
        <taxon>Lecanorales</taxon>
        <taxon>Lecanorineae</taxon>
        <taxon>Stereocaulaceae</taxon>
        <taxon>Lepraria</taxon>
    </lineage>
</organism>